<dbReference type="PANTHER" id="PTHR33336">
    <property type="entry name" value="QUINOL MONOOXYGENASE YGIN-RELATED"/>
    <property type="match status" value="1"/>
</dbReference>
<gene>
    <name evidence="2" type="ORF">PQ457_16965</name>
</gene>
<dbReference type="GO" id="GO:0004497">
    <property type="term" value="F:monooxygenase activity"/>
    <property type="evidence" value="ECO:0007669"/>
    <property type="project" value="UniProtKB-KW"/>
</dbReference>
<dbReference type="Pfam" id="PF03992">
    <property type="entry name" value="ABM"/>
    <property type="match status" value="1"/>
</dbReference>
<keyword evidence="3" id="KW-1185">Reference proteome</keyword>
<sequence length="98" mass="10312">MTDTTVHLIARLVPQPGKEEALAQTMLALIPKVLTEPGCLAYGAHESLDAPGVIIMVEAWADQATLDTHAALLESSGAAARLGDLLAEPVAMERLRAL</sequence>
<keyword evidence="2" id="KW-0614">Plasmid</keyword>
<evidence type="ECO:0000259" key="1">
    <source>
        <dbReference type="PROSITE" id="PS51725"/>
    </source>
</evidence>
<dbReference type="PANTHER" id="PTHR33336:SF3">
    <property type="entry name" value="ABM DOMAIN-CONTAINING PROTEIN"/>
    <property type="match status" value="1"/>
</dbReference>
<protein>
    <submittedName>
        <fullName evidence="2">Quinol monooxygenase</fullName>
    </submittedName>
</protein>
<geneLocation type="plasmid" evidence="2 3">
    <name>unnamed1</name>
</geneLocation>
<dbReference type="SUPFAM" id="SSF54909">
    <property type="entry name" value="Dimeric alpha+beta barrel"/>
    <property type="match status" value="1"/>
</dbReference>
<keyword evidence="2" id="KW-0560">Oxidoreductase</keyword>
<dbReference type="EMBL" id="CP117418">
    <property type="protein sequence ID" value="WCT79757.1"/>
    <property type="molecule type" value="Genomic_DNA"/>
</dbReference>
<dbReference type="Gene3D" id="3.30.70.100">
    <property type="match status" value="1"/>
</dbReference>
<accession>A0ABY7U2M5</accession>
<keyword evidence="2" id="KW-0503">Monooxygenase</keyword>
<feature type="domain" description="ABM" evidence="1">
    <location>
        <begin position="6"/>
        <end position="94"/>
    </location>
</feature>
<reference evidence="2 3" key="1">
    <citation type="submission" date="2023-02" db="EMBL/GenBank/DDBJ databases">
        <title>Genome sequence of Novosphingobium humi KACC 19094.</title>
        <authorList>
            <person name="Kim S."/>
            <person name="Heo J."/>
            <person name="Kwon S.-W."/>
        </authorList>
    </citation>
    <scope>NUCLEOTIDE SEQUENCE [LARGE SCALE GENOMIC DNA]</scope>
    <source>
        <strain evidence="2 3">KACC 19094</strain>
        <plasmid evidence="2 3">unnamed1</plasmid>
    </source>
</reference>
<proteinExistence type="predicted"/>
<evidence type="ECO:0000313" key="2">
    <source>
        <dbReference type="EMBL" id="WCT79757.1"/>
    </source>
</evidence>
<name>A0ABY7U2M5_9SPHN</name>
<dbReference type="PROSITE" id="PS51725">
    <property type="entry name" value="ABM"/>
    <property type="match status" value="1"/>
</dbReference>
<dbReference type="InterPro" id="IPR011008">
    <property type="entry name" value="Dimeric_a/b-barrel"/>
</dbReference>
<organism evidence="2 3">
    <name type="scientific">Novosphingobium humi</name>
    <dbReference type="NCBI Taxonomy" id="2282397"/>
    <lineage>
        <taxon>Bacteria</taxon>
        <taxon>Pseudomonadati</taxon>
        <taxon>Pseudomonadota</taxon>
        <taxon>Alphaproteobacteria</taxon>
        <taxon>Sphingomonadales</taxon>
        <taxon>Sphingomonadaceae</taxon>
        <taxon>Novosphingobium</taxon>
    </lineage>
</organism>
<dbReference type="InterPro" id="IPR050744">
    <property type="entry name" value="AI-2_Isomerase_LsrG"/>
</dbReference>
<dbReference type="InterPro" id="IPR007138">
    <property type="entry name" value="ABM_dom"/>
</dbReference>
<dbReference type="RefSeq" id="WP_273620028.1">
    <property type="nucleotide sequence ID" value="NZ_CP117418.1"/>
</dbReference>
<evidence type="ECO:0000313" key="3">
    <source>
        <dbReference type="Proteomes" id="UP001218231"/>
    </source>
</evidence>
<dbReference type="Proteomes" id="UP001218231">
    <property type="component" value="Plasmid unnamed1"/>
</dbReference>